<dbReference type="GO" id="GO:0032259">
    <property type="term" value="P:methylation"/>
    <property type="evidence" value="ECO:0007669"/>
    <property type="project" value="UniProtKB-KW"/>
</dbReference>
<evidence type="ECO:0000313" key="2">
    <source>
        <dbReference type="EMBL" id="SFL85799.1"/>
    </source>
</evidence>
<dbReference type="InterPro" id="IPR029063">
    <property type="entry name" value="SAM-dependent_MTases_sf"/>
</dbReference>
<dbReference type="Gene3D" id="3.40.50.150">
    <property type="entry name" value="Vaccinia Virus protein VP39"/>
    <property type="match status" value="1"/>
</dbReference>
<gene>
    <name evidence="2" type="ORF">SAMN02982985_01828</name>
</gene>
<dbReference type="SUPFAM" id="SSF53335">
    <property type="entry name" value="S-adenosyl-L-methionine-dependent methyltransferases"/>
    <property type="match status" value="1"/>
</dbReference>
<evidence type="ECO:0000259" key="1">
    <source>
        <dbReference type="Pfam" id="PF13649"/>
    </source>
</evidence>
<protein>
    <submittedName>
        <fullName evidence="2">Methyltransferase domain-containing protein</fullName>
    </submittedName>
</protein>
<dbReference type="PANTHER" id="PTHR43464">
    <property type="entry name" value="METHYLTRANSFERASE"/>
    <property type="match status" value="1"/>
</dbReference>
<keyword evidence="2" id="KW-0808">Transferase</keyword>
<dbReference type="GO" id="GO:0010420">
    <property type="term" value="F:polyprenyldihydroxybenzoate methyltransferase activity"/>
    <property type="evidence" value="ECO:0007669"/>
    <property type="project" value="TreeGrafter"/>
</dbReference>
<sequence>MITNQLAQYYAVSAATYDEVYEQPEREDDLEDLHDMIAGALEGHKVLELGCGTGYWTETIADVAASVHAIDFCPEMLALARERGLDEDIVEFSQMDAFALPDSPGRYTAVFAAGFWSHVKREEQEKFLKGLRAKLGKDVLIVLLDNTYVDGVSTVFARTDLEGNTFQIRLAADGQRYEVLKNYPTDSALRKKMATAARETRVERLEYYYILSCRLK</sequence>
<keyword evidence="2" id="KW-0489">Methyltransferase</keyword>
<reference evidence="2 3" key="1">
    <citation type="submission" date="2016-10" db="EMBL/GenBank/DDBJ databases">
        <authorList>
            <person name="de Groot N.N."/>
        </authorList>
    </citation>
    <scope>NUCLEOTIDE SEQUENCE [LARGE SCALE GENOMIC DNA]</scope>
    <source>
        <strain evidence="2 3">ATCC 43154</strain>
    </source>
</reference>
<evidence type="ECO:0000313" key="3">
    <source>
        <dbReference type="Proteomes" id="UP000199470"/>
    </source>
</evidence>
<accession>A0A1I4L4K2</accession>
<dbReference type="OrthoDB" id="6006151at2"/>
<keyword evidence="3" id="KW-1185">Reference proteome</keyword>
<dbReference type="Proteomes" id="UP000199470">
    <property type="component" value="Unassembled WGS sequence"/>
</dbReference>
<dbReference type="EMBL" id="FOTW01000008">
    <property type="protein sequence ID" value="SFL85799.1"/>
    <property type="molecule type" value="Genomic_DNA"/>
</dbReference>
<feature type="domain" description="Methyltransferase" evidence="1">
    <location>
        <begin position="46"/>
        <end position="134"/>
    </location>
</feature>
<dbReference type="PANTHER" id="PTHR43464:SF23">
    <property type="entry name" value="JUVENILE HORMONE ACID O-METHYLTRANSFERASE"/>
    <property type="match status" value="1"/>
</dbReference>
<proteinExistence type="predicted"/>
<dbReference type="STRING" id="758825.SAMN02982985_01828"/>
<dbReference type="AlphaFoldDB" id="A0A1I4L4K2"/>
<dbReference type="InterPro" id="IPR041698">
    <property type="entry name" value="Methyltransf_25"/>
</dbReference>
<dbReference type="Pfam" id="PF13649">
    <property type="entry name" value="Methyltransf_25"/>
    <property type="match status" value="1"/>
</dbReference>
<name>A0A1I4L4K2_9BURK</name>
<dbReference type="CDD" id="cd02440">
    <property type="entry name" value="AdoMet_MTases"/>
    <property type="match status" value="1"/>
</dbReference>
<dbReference type="RefSeq" id="WP_093386580.1">
    <property type="nucleotide sequence ID" value="NZ_FOTW01000008.1"/>
</dbReference>
<organism evidence="2 3">
    <name type="scientific">Rugamonas rubra</name>
    <dbReference type="NCBI Taxonomy" id="758825"/>
    <lineage>
        <taxon>Bacteria</taxon>
        <taxon>Pseudomonadati</taxon>
        <taxon>Pseudomonadota</taxon>
        <taxon>Betaproteobacteria</taxon>
        <taxon>Burkholderiales</taxon>
        <taxon>Oxalobacteraceae</taxon>
        <taxon>Telluria group</taxon>
        <taxon>Rugamonas</taxon>
    </lineage>
</organism>